<dbReference type="EMBL" id="JAGTTL010000019">
    <property type="protein sequence ID" value="KAK6307720.1"/>
    <property type="molecule type" value="Genomic_DNA"/>
</dbReference>
<proteinExistence type="predicted"/>
<dbReference type="PANTHER" id="PTHR45736">
    <property type="entry name" value="ZINC FINGER MYM-TYPE PROTEIN"/>
    <property type="match status" value="1"/>
</dbReference>
<evidence type="ECO:0000256" key="3">
    <source>
        <dbReference type="ARBA" id="ARBA00022843"/>
    </source>
</evidence>
<gene>
    <name evidence="6" type="ORF">J4Q44_G00209910</name>
</gene>
<comment type="caution">
    <text evidence="6">The sequence shown here is derived from an EMBL/GenBank/DDBJ whole genome shotgun (WGS) entry which is preliminary data.</text>
</comment>
<evidence type="ECO:0000313" key="7">
    <source>
        <dbReference type="Proteomes" id="UP001356427"/>
    </source>
</evidence>
<feature type="region of interest" description="Disordered" evidence="4">
    <location>
        <begin position="1"/>
        <end position="23"/>
    </location>
</feature>
<name>A0AAN8LJH0_9TELE</name>
<dbReference type="InterPro" id="IPR051284">
    <property type="entry name" value="ZnF_MYMT-QRICH1"/>
</dbReference>
<dbReference type="Proteomes" id="UP001356427">
    <property type="component" value="Unassembled WGS sequence"/>
</dbReference>
<feature type="domain" description="ZMYM2-like/QRICH1 C-terminal" evidence="5">
    <location>
        <begin position="358"/>
        <end position="400"/>
    </location>
</feature>
<sequence>MKEFQESLANKGPEALQEFSQQGGVTTTTTTITMVYQPRGGWVTAGTGLSATAAKHQDIIQVQVRGQQQGQVVGGQVLQLPSSHQQLQGVTTAHLLQSGDITEEQHQQTQLVAGGQQIQTVAALSPTQQQGNTIQTTSPLQPAKKRKVDTPITVSYALPDSSHLYSATGTITSPTGETWTTPVYSSPPGSRDQGGVTHIAIPQEAYSAMQVAWETTNGNGTHYTNASYYRLGSCGFHADGESGVHEEVQYQTVAANSLYPAQFMNGNIYIPVAVQGYGNTTQSLIWDPQQQVNLPWTHQEEPQQPQRQEHQHPLPESCWPAPDRTESDRLHVCRAVGESREPSTLPHQALRLLPLQMSNKGCNDTFYLNPEHVVERNSPMWYSTQPINREQMEHTLARCLIVSEIQEAVANIH</sequence>
<accession>A0AAN8LJH0</accession>
<keyword evidence="7" id="KW-1185">Reference proteome</keyword>
<evidence type="ECO:0000313" key="6">
    <source>
        <dbReference type="EMBL" id="KAK6307720.1"/>
    </source>
</evidence>
<evidence type="ECO:0000259" key="5">
    <source>
        <dbReference type="Pfam" id="PF12012"/>
    </source>
</evidence>
<evidence type="ECO:0000256" key="1">
    <source>
        <dbReference type="ARBA" id="ARBA00022499"/>
    </source>
</evidence>
<keyword evidence="1" id="KW-1017">Isopeptide bond</keyword>
<keyword evidence="2" id="KW-0597">Phosphoprotein</keyword>
<feature type="region of interest" description="Disordered" evidence="4">
    <location>
        <begin position="298"/>
        <end position="321"/>
    </location>
</feature>
<evidence type="ECO:0000256" key="2">
    <source>
        <dbReference type="ARBA" id="ARBA00022553"/>
    </source>
</evidence>
<dbReference type="InterPro" id="IPR021893">
    <property type="entry name" value="ZMYM2-like_C"/>
</dbReference>
<organism evidence="6 7">
    <name type="scientific">Coregonus suidteri</name>
    <dbReference type="NCBI Taxonomy" id="861788"/>
    <lineage>
        <taxon>Eukaryota</taxon>
        <taxon>Metazoa</taxon>
        <taxon>Chordata</taxon>
        <taxon>Craniata</taxon>
        <taxon>Vertebrata</taxon>
        <taxon>Euteleostomi</taxon>
        <taxon>Actinopterygii</taxon>
        <taxon>Neopterygii</taxon>
        <taxon>Teleostei</taxon>
        <taxon>Protacanthopterygii</taxon>
        <taxon>Salmoniformes</taxon>
        <taxon>Salmonidae</taxon>
        <taxon>Coregoninae</taxon>
        <taxon>Coregonus</taxon>
    </lineage>
</organism>
<evidence type="ECO:0000256" key="4">
    <source>
        <dbReference type="SAM" id="MobiDB-lite"/>
    </source>
</evidence>
<dbReference type="Pfam" id="PF12012">
    <property type="entry name" value="DUF3504"/>
    <property type="match status" value="1"/>
</dbReference>
<reference evidence="6 7" key="1">
    <citation type="submission" date="2021-04" db="EMBL/GenBank/DDBJ databases">
        <authorList>
            <person name="De Guttry C."/>
            <person name="Zahm M."/>
            <person name="Klopp C."/>
            <person name="Cabau C."/>
            <person name="Louis A."/>
            <person name="Berthelot C."/>
            <person name="Parey E."/>
            <person name="Roest Crollius H."/>
            <person name="Montfort J."/>
            <person name="Robinson-Rechavi M."/>
            <person name="Bucao C."/>
            <person name="Bouchez O."/>
            <person name="Gislard M."/>
            <person name="Lluch J."/>
            <person name="Milhes M."/>
            <person name="Lampietro C."/>
            <person name="Lopez Roques C."/>
            <person name="Donnadieu C."/>
            <person name="Braasch I."/>
            <person name="Desvignes T."/>
            <person name="Postlethwait J."/>
            <person name="Bobe J."/>
            <person name="Wedekind C."/>
            <person name="Guiguen Y."/>
        </authorList>
    </citation>
    <scope>NUCLEOTIDE SEQUENCE [LARGE SCALE GENOMIC DNA]</scope>
    <source>
        <strain evidence="6">Cs_M1</strain>
        <tissue evidence="6">Blood</tissue>
    </source>
</reference>
<dbReference type="PANTHER" id="PTHR45736:SF8">
    <property type="entry name" value="TRANSCRIPTIONAL REGULATOR QRICH1"/>
    <property type="match status" value="1"/>
</dbReference>
<protein>
    <recommendedName>
        <fullName evidence="5">ZMYM2-like/QRICH1 C-terminal domain-containing protein</fullName>
    </recommendedName>
</protein>
<dbReference type="AlphaFoldDB" id="A0AAN8LJH0"/>
<keyword evidence="3" id="KW-0832">Ubl conjugation</keyword>